<keyword evidence="3" id="KW-0547">Nucleotide-binding</keyword>
<feature type="compositionally biased region" description="Gly residues" evidence="6">
    <location>
        <begin position="1639"/>
        <end position="1648"/>
    </location>
</feature>
<feature type="region of interest" description="Disordered" evidence="6">
    <location>
        <begin position="359"/>
        <end position="410"/>
    </location>
</feature>
<evidence type="ECO:0000259" key="7">
    <source>
        <dbReference type="Pfam" id="PF16575"/>
    </source>
</evidence>
<feature type="domain" description="Clp1 P-loop" evidence="7">
    <location>
        <begin position="1393"/>
        <end position="1567"/>
    </location>
</feature>
<dbReference type="PANTHER" id="PTHR12755:SF3">
    <property type="entry name" value="POLYNUCLEOTIDE 5'-HYDROXYL-KINASE NOL9"/>
    <property type="match status" value="1"/>
</dbReference>
<dbReference type="Gene3D" id="3.40.50.300">
    <property type="entry name" value="P-loop containing nucleotide triphosphate hydrolases"/>
    <property type="match status" value="1"/>
</dbReference>
<evidence type="ECO:0000313" key="8">
    <source>
        <dbReference type="EMBL" id="KAG2442881.1"/>
    </source>
</evidence>
<dbReference type="EMBL" id="JAEHOC010000004">
    <property type="protein sequence ID" value="KAG2442881.1"/>
    <property type="molecule type" value="Genomic_DNA"/>
</dbReference>
<evidence type="ECO:0000256" key="1">
    <source>
        <dbReference type="ARBA" id="ARBA00011003"/>
    </source>
</evidence>
<protein>
    <recommendedName>
        <fullName evidence="7">Clp1 P-loop domain-containing protein</fullName>
    </recommendedName>
</protein>
<evidence type="ECO:0000256" key="3">
    <source>
        <dbReference type="ARBA" id="ARBA00022741"/>
    </source>
</evidence>
<feature type="compositionally biased region" description="Pro residues" evidence="6">
    <location>
        <begin position="1755"/>
        <end position="1768"/>
    </location>
</feature>
<name>A0A835TPH8_CHLIN</name>
<dbReference type="Pfam" id="PF16575">
    <property type="entry name" value="CLP1_P"/>
    <property type="match status" value="1"/>
</dbReference>
<evidence type="ECO:0000256" key="2">
    <source>
        <dbReference type="ARBA" id="ARBA00022679"/>
    </source>
</evidence>
<feature type="compositionally biased region" description="Pro residues" evidence="6">
    <location>
        <begin position="396"/>
        <end position="409"/>
    </location>
</feature>
<dbReference type="GO" id="GO:0005634">
    <property type="term" value="C:nucleus"/>
    <property type="evidence" value="ECO:0007669"/>
    <property type="project" value="TreeGrafter"/>
</dbReference>
<comment type="similarity">
    <text evidence="1">Belongs to the Clp1 family. NOL9/GRC3 subfamily.</text>
</comment>
<accession>A0A835TPH8</accession>
<dbReference type="GO" id="GO:0051731">
    <property type="term" value="F:polynucleotide 5'-hydroxyl-kinase activity"/>
    <property type="evidence" value="ECO:0007669"/>
    <property type="project" value="InterPro"/>
</dbReference>
<keyword evidence="9" id="KW-1185">Reference proteome</keyword>
<feature type="region of interest" description="Disordered" evidence="6">
    <location>
        <begin position="1753"/>
        <end position="1792"/>
    </location>
</feature>
<dbReference type="Proteomes" id="UP000650467">
    <property type="component" value="Unassembled WGS sequence"/>
</dbReference>
<gene>
    <name evidence="8" type="ORF">HXX76_002960</name>
</gene>
<dbReference type="PANTHER" id="PTHR12755">
    <property type="entry name" value="CLEAVAGE/POLYADENYLATION FACTOR IA SUBUNIT CLP1P"/>
    <property type="match status" value="1"/>
</dbReference>
<feature type="compositionally biased region" description="Gly residues" evidence="6">
    <location>
        <begin position="30"/>
        <end position="40"/>
    </location>
</feature>
<keyword evidence="4" id="KW-0418">Kinase</keyword>
<dbReference type="GO" id="GO:0005524">
    <property type="term" value="F:ATP binding"/>
    <property type="evidence" value="ECO:0007669"/>
    <property type="project" value="UniProtKB-KW"/>
</dbReference>
<feature type="region of interest" description="Disordered" evidence="6">
    <location>
        <begin position="1299"/>
        <end position="1340"/>
    </location>
</feature>
<dbReference type="InterPro" id="IPR027417">
    <property type="entry name" value="P-loop_NTPase"/>
</dbReference>
<dbReference type="InterPro" id="IPR045116">
    <property type="entry name" value="Clp1/Grc3"/>
</dbReference>
<evidence type="ECO:0000313" key="9">
    <source>
        <dbReference type="Proteomes" id="UP000650467"/>
    </source>
</evidence>
<feature type="compositionally biased region" description="Basic and acidic residues" evidence="6">
    <location>
        <begin position="113"/>
        <end position="133"/>
    </location>
</feature>
<feature type="compositionally biased region" description="Low complexity" evidence="6">
    <location>
        <begin position="362"/>
        <end position="395"/>
    </location>
</feature>
<dbReference type="InterPro" id="IPR032319">
    <property type="entry name" value="CLP1_P"/>
</dbReference>
<keyword evidence="5" id="KW-0067">ATP-binding</keyword>
<comment type="caution">
    <text evidence="8">The sequence shown here is derived from an EMBL/GenBank/DDBJ whole genome shotgun (WGS) entry which is preliminary data.</text>
</comment>
<feature type="compositionally biased region" description="Low complexity" evidence="6">
    <location>
        <begin position="141"/>
        <end position="154"/>
    </location>
</feature>
<dbReference type="GO" id="GO:0000448">
    <property type="term" value="P:cleavage in ITS2 between 5.8S rRNA and LSU-rRNA of tricistronic rRNA transcript (SSU-rRNA, 5.8S rRNA, LSU-rRNA)"/>
    <property type="evidence" value="ECO:0007669"/>
    <property type="project" value="TreeGrafter"/>
</dbReference>
<feature type="compositionally biased region" description="Gly residues" evidence="6">
    <location>
        <begin position="1318"/>
        <end position="1340"/>
    </location>
</feature>
<feature type="compositionally biased region" description="Polar residues" evidence="6">
    <location>
        <begin position="57"/>
        <end position="68"/>
    </location>
</feature>
<sequence>MADGDRWTSKWRPAGAADDAEPRHERSGTASGGASGGGDAWGRNRGASGVPAGVHTGPSTGWQRSRGNSRGEGSAGSGSDRPAPPQQPHRDHDHPRQGYPQQQTDGWRRGGQQRHDSGAAGGRQDRAQSDHRQPHGGGHGRAQQGAAPLDAGAEAADDAAAEDMLQAEFGGMGLGDGLGFGAWAGASEAAEGAAGQRGSAPSVPDEPAALANLEAAVASGAVAGWSLEELGRAAASLTDVWDVRHKPAKTRGASGKASGWQHHPFQVCSTQREAAVASAIGAAAICAAASLQQHNTPQQAQAVARLLRLCARVPDWSGPGEAAVASAWRRRCGGGGGAAGSGSGAAAALADERAWPGLSSRAVPGGAPAPFAPAQASDAGGEAADSAGAAKDGPAAQPPTPTQQPPPPYAALGQAMVAELAADDCRLLTLLDSQHAARVAWSLSRAGVLASLVGADMNAHAGSYAKKLLASLDEGSGCGRGEAEAAAAMLSGMPAALLEVLRARCRALMTEATVQELCGMSFVSADSALLPAGSSGSGAPDLRVGSSAEAESSLQAAGSNRRLLADLAADALREVASRLEAAVFLGLEVMSWAGSHVMRGNEPRMRTFLPRELACVAFSAGKLGLRADLLARLLTALSEYLACSHGRLPWSASTLGIFVCGVSKLVAAARAGGADGGADGGGGSQELRRSCAQLLEAVESCVLALRRDELDPRSISFLLSYLGRMSTGHVSRHVEAHLLGALLLHSPAALEPRNACHLLFGLCSNGPAAAGRRGGGGDDGSGGARSRYMAFEGGVARQDPMLAHLCSALAAAPARRLAPADVCMAVTSLSRLHGGKVLASQVPEVVAALENLAEGVARRGFGAGADDDLTAVPFTCREVSNFIVALAQLKFYSPGVMAALRDHAAAGGLDRANSWDTSALLYGLAWLNYDWRDGVVLVRQGGGGGAAPPPPPGSPALAFDLVGLLADAVVRRGRAASSQDLANALWGLAVMEGALDRYRGAVKALVAEANARGPHNFHSRDLKQVWPVERELRALPVPYTRLSDDMVRAGRLNSSECDLTFSQAQGDLNRTITAMISSGRWPCLRDLQFEQELVPGGDMLMKIDVQVTIERRGGELARVAVEFDGPFHFMVNEPYCWRRVDGRTALRDRVLARHLGGTGNVVVVNMEEWVAASRAETHRMPGRWRLLADKLGLAPDAGPTKERRLDDSFPKWEDHNGYTILKLAHLQTVLFLGEATLQVLNGAVRVGGKLVGVESPPLVLSTGGRFSLAISITAEAPVAQAPLAASAVVEVSLQSRSPLPSLAGTQPSQQQQQQQAGAAGGAGKGGARDGGGGGGGGSSAAAAGGGVGTFSLFRSTDAAAPPPLLISREMDQAVEAVCAAAAGGAPVVVAVLGPKGAGKSSLARLTANRLLDVVPTLAFLDSDVGQPEFSPPGLLSLHLLDGAAPTAAAEAGAGAGAGVGTAATVVGGPVVGPPHAHSRPAWASRFVGDVSPQHDPQLYLSAVQALYGSYWGWAVAEAAAGRGWPPLVVNTHGWVKGLGFDLLTQLLRLVAPTHAVQVRGGPEKKNLPRGAFWCEPVPAAVPGTHSFLDQQQQQQQQPAALLTVESLAGNAMPAGGPTSSGGGAGPTASMERQGSVQVRGGGRGGGGVVAAGGGGGPGGAGAGAGAAAVRCLKPVESRALAWHAWAKRVVGSEPAWGSYESDDFWRNAGALAGCAPWRVSLDEVHVQLLAGSLAAHHVGRLLNGAVVGLLATQHPPLPPPPPPPPLPSSAPARSAVAAAAAPPQHPPPGFAPLHWGLDEQAAAAAYPPGRVSYAGASASSPPPLLPCVGLAIVRAVDMEARCLYLLTDAAPELLQCVGALVVGRLELPPSLVVGGEVAWPYSQLFGLSAEATGAGAAGRARKNLSRSSLVELAG</sequence>
<evidence type="ECO:0000256" key="6">
    <source>
        <dbReference type="SAM" id="MobiDB-lite"/>
    </source>
</evidence>
<keyword evidence="2" id="KW-0808">Transferase</keyword>
<feature type="compositionally biased region" description="Low complexity" evidence="6">
    <location>
        <begin position="1769"/>
        <end position="1782"/>
    </location>
</feature>
<reference evidence="8" key="1">
    <citation type="journal article" date="2020" name="bioRxiv">
        <title>Comparative genomics of Chlamydomonas.</title>
        <authorList>
            <person name="Craig R.J."/>
            <person name="Hasan A.R."/>
            <person name="Ness R.W."/>
            <person name="Keightley P.D."/>
        </authorList>
    </citation>
    <scope>NUCLEOTIDE SEQUENCE</scope>
    <source>
        <strain evidence="8">SAG 7.73</strain>
    </source>
</reference>
<feature type="region of interest" description="Disordered" evidence="6">
    <location>
        <begin position="1610"/>
        <end position="1648"/>
    </location>
</feature>
<dbReference type="OrthoDB" id="548081at2759"/>
<feature type="region of interest" description="Disordered" evidence="6">
    <location>
        <begin position="1"/>
        <end position="158"/>
    </location>
</feature>
<proteinExistence type="inferred from homology"/>
<feature type="compositionally biased region" description="Low complexity" evidence="6">
    <location>
        <begin position="1303"/>
        <end position="1317"/>
    </location>
</feature>
<evidence type="ECO:0000256" key="5">
    <source>
        <dbReference type="ARBA" id="ARBA00022840"/>
    </source>
</evidence>
<organism evidence="8 9">
    <name type="scientific">Chlamydomonas incerta</name>
    <dbReference type="NCBI Taxonomy" id="51695"/>
    <lineage>
        <taxon>Eukaryota</taxon>
        <taxon>Viridiplantae</taxon>
        <taxon>Chlorophyta</taxon>
        <taxon>core chlorophytes</taxon>
        <taxon>Chlorophyceae</taxon>
        <taxon>CS clade</taxon>
        <taxon>Chlamydomonadales</taxon>
        <taxon>Chlamydomonadaceae</taxon>
        <taxon>Chlamydomonas</taxon>
    </lineage>
</organism>
<evidence type="ECO:0000256" key="4">
    <source>
        <dbReference type="ARBA" id="ARBA00022777"/>
    </source>
</evidence>